<dbReference type="InterPro" id="IPR015867">
    <property type="entry name" value="N-reg_PII/ATP_PRibTrfase_C"/>
</dbReference>
<evidence type="ECO:0000259" key="7">
    <source>
        <dbReference type="Pfam" id="PF10035"/>
    </source>
</evidence>
<dbReference type="CDD" id="cd16380">
    <property type="entry name" value="YitT_C"/>
    <property type="match status" value="1"/>
</dbReference>
<dbReference type="RefSeq" id="WP_268042056.1">
    <property type="nucleotide sequence ID" value="NZ_CP104064.1"/>
</dbReference>
<sequence length="293" mass="32063">MLYRSPVQWLMILAGSLIYSIGLNGFLITNHLAEGGFVGISVLLLYLFHLPVGATFFILNIPLLFIAWRMFGRQFVLNTGVGVIGVSVFSELTKFIHIPTEDRLLAALYAGVVTGIGLGLIFRTGGTTGGADIIARILRHYRGVGMGRTLFSIDLIVILMVIVVIGKQVAMYSLVALFVSSRVIDFVIEGAQSGKALTIISENHSAIVAAIHEQLERGTTLLQAMGGYTGQSRQVVYCVVAREEVVRVQRIVHEVDPKAFVTVSNVHEVLGEGFTYDVTVNSPLKRRFLKNKN</sequence>
<keyword evidence="5 6" id="KW-0472">Membrane</keyword>
<keyword evidence="2" id="KW-1003">Cell membrane</keyword>
<keyword evidence="4 6" id="KW-1133">Transmembrane helix</keyword>
<feature type="transmembrane region" description="Helical" evidence="6">
    <location>
        <begin position="7"/>
        <end position="28"/>
    </location>
</feature>
<dbReference type="Proteomes" id="UP001164803">
    <property type="component" value="Chromosome"/>
</dbReference>
<evidence type="ECO:0000313" key="8">
    <source>
        <dbReference type="EMBL" id="WAH35134.1"/>
    </source>
</evidence>
<accession>A0ABY6YX30</accession>
<proteinExistence type="predicted"/>
<gene>
    <name evidence="8" type="ORF">NZD86_12475</name>
</gene>
<reference evidence="8" key="1">
    <citation type="submission" date="2022-08" db="EMBL/GenBank/DDBJ databases">
        <title>Alicyclobacillus dauci DSM2870, complete genome.</title>
        <authorList>
            <person name="Wang Q."/>
            <person name="Cai R."/>
            <person name="Wang Z."/>
        </authorList>
    </citation>
    <scope>NUCLEOTIDE SEQUENCE</scope>
    <source>
        <strain evidence="8">DSM 28700</strain>
    </source>
</reference>
<protein>
    <submittedName>
        <fullName evidence="8">YitT family protein</fullName>
    </submittedName>
</protein>
<dbReference type="EMBL" id="CP104064">
    <property type="protein sequence ID" value="WAH35134.1"/>
    <property type="molecule type" value="Genomic_DNA"/>
</dbReference>
<feature type="transmembrane region" description="Helical" evidence="6">
    <location>
        <begin position="104"/>
        <end position="122"/>
    </location>
</feature>
<comment type="subcellular location">
    <subcellularLocation>
        <location evidence="1">Cell membrane</location>
        <topology evidence="1">Multi-pass membrane protein</topology>
    </subcellularLocation>
</comment>
<feature type="transmembrane region" description="Helical" evidence="6">
    <location>
        <begin position="40"/>
        <end position="68"/>
    </location>
</feature>
<dbReference type="InterPro" id="IPR019264">
    <property type="entry name" value="DUF2179"/>
</dbReference>
<dbReference type="PANTHER" id="PTHR33545:SF10">
    <property type="entry name" value="UPF0750 MEMBRANE PROTEIN YPJC"/>
    <property type="match status" value="1"/>
</dbReference>
<evidence type="ECO:0000256" key="4">
    <source>
        <dbReference type="ARBA" id="ARBA00022989"/>
    </source>
</evidence>
<keyword evidence="9" id="KW-1185">Reference proteome</keyword>
<keyword evidence="3 6" id="KW-0812">Transmembrane</keyword>
<organism evidence="8 9">
    <name type="scientific">Alicyclobacillus dauci</name>
    <dbReference type="NCBI Taxonomy" id="1475485"/>
    <lineage>
        <taxon>Bacteria</taxon>
        <taxon>Bacillati</taxon>
        <taxon>Bacillota</taxon>
        <taxon>Bacilli</taxon>
        <taxon>Bacillales</taxon>
        <taxon>Alicyclobacillaceae</taxon>
        <taxon>Alicyclobacillus</taxon>
    </lineage>
</organism>
<evidence type="ECO:0000256" key="2">
    <source>
        <dbReference type="ARBA" id="ARBA00022475"/>
    </source>
</evidence>
<evidence type="ECO:0000256" key="3">
    <source>
        <dbReference type="ARBA" id="ARBA00022692"/>
    </source>
</evidence>
<dbReference type="Pfam" id="PF02588">
    <property type="entry name" value="YitT_membrane"/>
    <property type="match status" value="1"/>
</dbReference>
<dbReference type="InterPro" id="IPR051461">
    <property type="entry name" value="UPF0750_membrane"/>
</dbReference>
<dbReference type="Gene3D" id="3.30.70.120">
    <property type="match status" value="1"/>
</dbReference>
<evidence type="ECO:0000256" key="1">
    <source>
        <dbReference type="ARBA" id="ARBA00004651"/>
    </source>
</evidence>
<feature type="domain" description="DUF2179" evidence="7">
    <location>
        <begin position="217"/>
        <end position="271"/>
    </location>
</feature>
<dbReference type="PANTHER" id="PTHR33545">
    <property type="entry name" value="UPF0750 MEMBRANE PROTEIN YITT-RELATED"/>
    <property type="match status" value="1"/>
</dbReference>
<evidence type="ECO:0000256" key="6">
    <source>
        <dbReference type="SAM" id="Phobius"/>
    </source>
</evidence>
<dbReference type="Pfam" id="PF10035">
    <property type="entry name" value="DUF2179"/>
    <property type="match status" value="1"/>
</dbReference>
<evidence type="ECO:0000313" key="9">
    <source>
        <dbReference type="Proteomes" id="UP001164803"/>
    </source>
</evidence>
<dbReference type="InterPro" id="IPR003740">
    <property type="entry name" value="YitT"/>
</dbReference>
<evidence type="ECO:0000256" key="5">
    <source>
        <dbReference type="ARBA" id="ARBA00023136"/>
    </source>
</evidence>
<name>A0ABY6YX30_9BACL</name>
<dbReference type="PIRSF" id="PIRSF006483">
    <property type="entry name" value="Membrane_protein_YitT"/>
    <property type="match status" value="1"/>
</dbReference>